<evidence type="ECO:0000313" key="3">
    <source>
        <dbReference type="Proteomes" id="UP000092420"/>
    </source>
</evidence>
<sequence length="69" mass="7413">MKGVISLITGIVDLIGTDTIIISLFLISSSFEREVVRDETSTSNPSSSNIFLKRPPSLPVPPIIPTTVT</sequence>
<evidence type="ECO:0000313" key="2">
    <source>
        <dbReference type="EMBL" id="KYC54597.1"/>
    </source>
</evidence>
<gene>
    <name evidence="2" type="ORF">AN188_00988</name>
</gene>
<protein>
    <submittedName>
        <fullName evidence="2">Uncharacterized protein</fullName>
    </submittedName>
</protein>
<dbReference type="Proteomes" id="UP000092420">
    <property type="component" value="Unassembled WGS sequence"/>
</dbReference>
<keyword evidence="1" id="KW-0812">Transmembrane</keyword>
<evidence type="ECO:0000256" key="1">
    <source>
        <dbReference type="SAM" id="Phobius"/>
    </source>
</evidence>
<accession>A0A150JBI8</accession>
<organism evidence="2 3">
    <name type="scientific">Candidatus Methanofastidiosum methylothiophilum</name>
    <dbReference type="NCBI Taxonomy" id="1705564"/>
    <lineage>
        <taxon>Archaea</taxon>
        <taxon>Methanobacteriati</taxon>
        <taxon>Methanobacteriota</taxon>
        <taxon>Stenosarchaea group</taxon>
        <taxon>Candidatus Methanofastidiosia</taxon>
        <taxon>Candidatus Methanofastidiosales</taxon>
        <taxon>Candidatus Methanofastidiosaceae</taxon>
        <taxon>Candidatus Methanofastidiosum</taxon>
    </lineage>
</organism>
<reference evidence="2 3" key="1">
    <citation type="journal article" date="2016" name="ISME J.">
        <title>Chasing the elusive Euryarchaeota class WSA2: genomes reveal a uniquely fastidious methyl-reducing methanogen.</title>
        <authorList>
            <person name="Nobu M.K."/>
            <person name="Narihiro T."/>
            <person name="Kuroda K."/>
            <person name="Mei R."/>
            <person name="Liu W.T."/>
        </authorList>
    </citation>
    <scope>NUCLEOTIDE SEQUENCE [LARGE SCALE GENOMIC DNA]</scope>
    <source>
        <strain evidence="2">ADurb1013_Bin02101</strain>
    </source>
</reference>
<dbReference type="EMBL" id="LNJB01000011">
    <property type="protein sequence ID" value="KYC54597.1"/>
    <property type="molecule type" value="Genomic_DNA"/>
</dbReference>
<keyword evidence="1" id="KW-1133">Transmembrane helix</keyword>
<dbReference type="AlphaFoldDB" id="A0A150JBI8"/>
<proteinExistence type="predicted"/>
<comment type="caution">
    <text evidence="2">The sequence shown here is derived from an EMBL/GenBank/DDBJ whole genome shotgun (WGS) entry which is preliminary data.</text>
</comment>
<feature type="transmembrane region" description="Helical" evidence="1">
    <location>
        <begin position="6"/>
        <end position="27"/>
    </location>
</feature>
<keyword evidence="1" id="KW-0472">Membrane</keyword>
<name>A0A150JBI8_9EURY</name>